<dbReference type="Proteomes" id="UP000077266">
    <property type="component" value="Unassembled WGS sequence"/>
</dbReference>
<feature type="region of interest" description="Disordered" evidence="6">
    <location>
        <begin position="332"/>
        <end position="353"/>
    </location>
</feature>
<dbReference type="GO" id="GO:0006508">
    <property type="term" value="P:proteolysis"/>
    <property type="evidence" value="ECO:0007669"/>
    <property type="project" value="InterPro"/>
</dbReference>
<dbReference type="FunFam" id="3.40.50.1460:FF:000016">
    <property type="entry name" value="GPI-anchor transamidase, putative"/>
    <property type="match status" value="1"/>
</dbReference>
<evidence type="ECO:0000256" key="7">
    <source>
        <dbReference type="SAM" id="SignalP"/>
    </source>
</evidence>
<evidence type="ECO:0000313" key="8">
    <source>
        <dbReference type="EMBL" id="KZV99715.1"/>
    </source>
</evidence>
<evidence type="ECO:0000256" key="5">
    <source>
        <dbReference type="PIRSR" id="PIRSR019663-1"/>
    </source>
</evidence>
<dbReference type="Pfam" id="PF01650">
    <property type="entry name" value="Peptidase_C13"/>
    <property type="match status" value="1"/>
</dbReference>
<comment type="pathway">
    <text evidence="1">Glycolipid biosynthesis; glycosylphosphatidylinositol-anchor biosynthesis.</text>
</comment>
<evidence type="ECO:0008006" key="10">
    <source>
        <dbReference type="Google" id="ProtNLM"/>
    </source>
</evidence>
<proteinExistence type="inferred from homology"/>
<dbReference type="PIRSF" id="PIRSF500138">
    <property type="entry name" value="GPI8"/>
    <property type="match status" value="1"/>
</dbReference>
<evidence type="ECO:0000256" key="2">
    <source>
        <dbReference type="ARBA" id="ARBA00009941"/>
    </source>
</evidence>
<dbReference type="PIRSF" id="PIRSF019663">
    <property type="entry name" value="Legumain"/>
    <property type="match status" value="1"/>
</dbReference>
<feature type="signal peptide" evidence="7">
    <location>
        <begin position="1"/>
        <end position="18"/>
    </location>
</feature>
<keyword evidence="3" id="KW-0337">GPI-anchor biosynthesis</keyword>
<dbReference type="FunCoup" id="A0A165MT40">
    <property type="interactions" value="412"/>
</dbReference>
<evidence type="ECO:0000256" key="6">
    <source>
        <dbReference type="SAM" id="MobiDB-lite"/>
    </source>
</evidence>
<dbReference type="OrthoDB" id="192611at2759"/>
<evidence type="ECO:0000256" key="1">
    <source>
        <dbReference type="ARBA" id="ARBA00004687"/>
    </source>
</evidence>
<dbReference type="GO" id="GO:0016255">
    <property type="term" value="P:attachment of GPI anchor to protein"/>
    <property type="evidence" value="ECO:0007669"/>
    <property type="project" value="InterPro"/>
</dbReference>
<protein>
    <recommendedName>
        <fullName evidence="10">GPI-anchor transamidase</fullName>
    </recommendedName>
</protein>
<feature type="active site" evidence="5">
    <location>
        <position position="160"/>
    </location>
</feature>
<feature type="active site" description="Nucleophile" evidence="5">
    <location>
        <position position="202"/>
    </location>
</feature>
<dbReference type="Gene3D" id="3.40.50.1460">
    <property type="match status" value="1"/>
</dbReference>
<dbReference type="GO" id="GO:0003923">
    <property type="term" value="F:GPI-anchor transamidase activity"/>
    <property type="evidence" value="ECO:0007669"/>
    <property type="project" value="InterPro"/>
</dbReference>
<gene>
    <name evidence="8" type="ORF">EXIGLDRAFT_605368</name>
</gene>
<dbReference type="EMBL" id="KV425907">
    <property type="protein sequence ID" value="KZV99715.1"/>
    <property type="molecule type" value="Genomic_DNA"/>
</dbReference>
<keyword evidence="9" id="KW-1185">Reference proteome</keyword>
<dbReference type="PANTHER" id="PTHR48067:SF1">
    <property type="entry name" value="GPI-ANCHOR TRANSAMIDASE"/>
    <property type="match status" value="1"/>
</dbReference>
<dbReference type="InterPro" id="IPR028361">
    <property type="entry name" value="GPI_transamidase"/>
</dbReference>
<dbReference type="InterPro" id="IPR001096">
    <property type="entry name" value="Peptidase_C13"/>
</dbReference>
<comment type="similarity">
    <text evidence="2">Belongs to the peptidase C13 family.</text>
</comment>
<sequence>MRLPKALIALSLALASAAYDGPAASAAEDFFGPHASNHTNNWAVLVCSSRYWFNYRHMANALGMYRTVKRLGIPDSNIILMLADDAACNARNPYPGAVYANAGRGLDLYGDNIEVDYRGYEVTVEAFIRLLTGRVPPGTPRSKRLLTDDRSNVFVYLTGHGGNDFLKFQDNEEISAFDLADAVETMWQKKRYNELFLMVDSCQATSLYSKFYSPNILATASSQVGENSYSYERDADIGVFVIDSYTHFVLEFLEQMNKTSHATMQDLFSKYNFKQIKSNAGVRSDLFPRPLDATRLTDFFGGVAQAEVVDAALGLGDGGSTLSAPNVAQDTAWNEHHEEQEPAAEDEADPELRPEGFRMGSVVVGLAALAGLLGSAVWGV</sequence>
<accession>A0A165MT40</accession>
<dbReference type="UniPathway" id="UPA00196"/>
<evidence type="ECO:0000313" key="9">
    <source>
        <dbReference type="Proteomes" id="UP000077266"/>
    </source>
</evidence>
<dbReference type="InParanoid" id="A0A165MT40"/>
<dbReference type="STRING" id="1314781.A0A165MT40"/>
<dbReference type="AlphaFoldDB" id="A0A165MT40"/>
<dbReference type="PANTHER" id="PTHR48067">
    <property type="entry name" value="GPI-ANCHOR TRANSAMIDASE"/>
    <property type="match status" value="1"/>
</dbReference>
<evidence type="ECO:0000256" key="4">
    <source>
        <dbReference type="ARBA" id="ARBA00022729"/>
    </source>
</evidence>
<dbReference type="GO" id="GO:0042765">
    <property type="term" value="C:GPI-anchor transamidase complex"/>
    <property type="evidence" value="ECO:0007669"/>
    <property type="project" value="InterPro"/>
</dbReference>
<organism evidence="8 9">
    <name type="scientific">Exidia glandulosa HHB12029</name>
    <dbReference type="NCBI Taxonomy" id="1314781"/>
    <lineage>
        <taxon>Eukaryota</taxon>
        <taxon>Fungi</taxon>
        <taxon>Dikarya</taxon>
        <taxon>Basidiomycota</taxon>
        <taxon>Agaricomycotina</taxon>
        <taxon>Agaricomycetes</taxon>
        <taxon>Auriculariales</taxon>
        <taxon>Exidiaceae</taxon>
        <taxon>Exidia</taxon>
    </lineage>
</organism>
<evidence type="ECO:0000256" key="3">
    <source>
        <dbReference type="ARBA" id="ARBA00022502"/>
    </source>
</evidence>
<feature type="chain" id="PRO_5028415917" description="GPI-anchor transamidase" evidence="7">
    <location>
        <begin position="19"/>
        <end position="380"/>
    </location>
</feature>
<dbReference type="PRINTS" id="PR00776">
    <property type="entry name" value="HEMOGLOBNASE"/>
</dbReference>
<reference evidence="8 9" key="1">
    <citation type="journal article" date="2016" name="Mol. Biol. Evol.">
        <title>Comparative Genomics of Early-Diverging Mushroom-Forming Fungi Provides Insights into the Origins of Lignocellulose Decay Capabilities.</title>
        <authorList>
            <person name="Nagy L.G."/>
            <person name="Riley R."/>
            <person name="Tritt A."/>
            <person name="Adam C."/>
            <person name="Daum C."/>
            <person name="Floudas D."/>
            <person name="Sun H."/>
            <person name="Yadav J.S."/>
            <person name="Pangilinan J."/>
            <person name="Larsson K.H."/>
            <person name="Matsuura K."/>
            <person name="Barry K."/>
            <person name="Labutti K."/>
            <person name="Kuo R."/>
            <person name="Ohm R.A."/>
            <person name="Bhattacharya S.S."/>
            <person name="Shirouzu T."/>
            <person name="Yoshinaga Y."/>
            <person name="Martin F.M."/>
            <person name="Grigoriev I.V."/>
            <person name="Hibbett D.S."/>
        </authorList>
    </citation>
    <scope>NUCLEOTIDE SEQUENCE [LARGE SCALE GENOMIC DNA]</scope>
    <source>
        <strain evidence="8 9">HHB12029</strain>
    </source>
</reference>
<keyword evidence="4 7" id="KW-0732">Signal</keyword>
<name>A0A165MT40_EXIGL</name>
<dbReference type="GO" id="GO:0006506">
    <property type="term" value="P:GPI anchor biosynthetic process"/>
    <property type="evidence" value="ECO:0007669"/>
    <property type="project" value="UniProtKB-UniPathway"/>
</dbReference>